<evidence type="ECO:0008006" key="3">
    <source>
        <dbReference type="Google" id="ProtNLM"/>
    </source>
</evidence>
<protein>
    <recommendedName>
        <fullName evidence="3">VCBS repeat-containing protein</fullName>
    </recommendedName>
</protein>
<dbReference type="EMBL" id="JAGGKG010000002">
    <property type="protein sequence ID" value="MBP1903904.1"/>
    <property type="molecule type" value="Genomic_DNA"/>
</dbReference>
<reference evidence="1 2" key="1">
    <citation type="submission" date="2021-03" db="EMBL/GenBank/DDBJ databases">
        <title>Genomic Encyclopedia of Type Strains, Phase IV (KMG-IV): sequencing the most valuable type-strain genomes for metagenomic binning, comparative biology and taxonomic classification.</title>
        <authorList>
            <person name="Goeker M."/>
        </authorList>
    </citation>
    <scope>NUCLEOTIDE SEQUENCE [LARGE SCALE GENOMIC DNA]</scope>
    <source>
        <strain evidence="1 2">DSM 14349</strain>
    </source>
</reference>
<gene>
    <name evidence="1" type="ORF">J2Z32_000521</name>
</gene>
<sequence length="427" mass="49645">MRNKKRTKKGINLMWLSFVLILLSGCSIITDPKLLMREPSLSSDKSTLLSVINNEIRSEMKGATIVRPRNSNDVSSIRVADLNQDGVKEAIVFYETPEEVVRLHGLILSNVNDQWKVQTKFDIEGQILESFELRDMTGNGHINIIVGYSGENNEAQKGLTVYSYTGSKVETLVSLPYNYYMIDDLNHDGKADLTIVTLRKQQYAIITTYQYNNNLFQELDHIQLDDHIQEYYNIVHGNVTPKTRGIILDAALGAKDAYSHIIIMRDGKLVDLVNQDYTYKAVPILSGDVNDDGILEIGRPERPKGWEYISYDEIPWLYSYYQWDDEKGLKFVMQQYMDSAGRFYFNFPTEWYGNVTIDTKNSDKNRYIRFIRIDNSETLAEIRFFSRSEWEQNKDEWELLDSDKDKMIGFRSHTDLKFDKSEKEIKR</sequence>
<dbReference type="SUPFAM" id="SSF69318">
    <property type="entry name" value="Integrin alpha N-terminal domain"/>
    <property type="match status" value="1"/>
</dbReference>
<evidence type="ECO:0000313" key="1">
    <source>
        <dbReference type="EMBL" id="MBP1903904.1"/>
    </source>
</evidence>
<evidence type="ECO:0000313" key="2">
    <source>
        <dbReference type="Proteomes" id="UP001519272"/>
    </source>
</evidence>
<proteinExistence type="predicted"/>
<name>A0ABS4FMU7_9BACL</name>
<organism evidence="1 2">
    <name type="scientific">Paenibacillus turicensis</name>
    <dbReference type="NCBI Taxonomy" id="160487"/>
    <lineage>
        <taxon>Bacteria</taxon>
        <taxon>Bacillati</taxon>
        <taxon>Bacillota</taxon>
        <taxon>Bacilli</taxon>
        <taxon>Bacillales</taxon>
        <taxon>Paenibacillaceae</taxon>
        <taxon>Paenibacillus</taxon>
    </lineage>
</organism>
<dbReference type="RefSeq" id="WP_210087602.1">
    <property type="nucleotide sequence ID" value="NZ_JAGGKG010000002.1"/>
</dbReference>
<keyword evidence="2" id="KW-1185">Reference proteome</keyword>
<dbReference type="PROSITE" id="PS51257">
    <property type="entry name" value="PROKAR_LIPOPROTEIN"/>
    <property type="match status" value="1"/>
</dbReference>
<accession>A0ABS4FMU7</accession>
<comment type="caution">
    <text evidence="1">The sequence shown here is derived from an EMBL/GenBank/DDBJ whole genome shotgun (WGS) entry which is preliminary data.</text>
</comment>
<dbReference type="InterPro" id="IPR028994">
    <property type="entry name" value="Integrin_alpha_N"/>
</dbReference>
<dbReference type="Proteomes" id="UP001519272">
    <property type="component" value="Unassembled WGS sequence"/>
</dbReference>